<dbReference type="GO" id="GO:0003735">
    <property type="term" value="F:structural constituent of ribosome"/>
    <property type="evidence" value="ECO:0007669"/>
    <property type="project" value="InterPro"/>
</dbReference>
<dbReference type="NCBIfam" id="TIGR00166">
    <property type="entry name" value="S6"/>
    <property type="match status" value="1"/>
</dbReference>
<dbReference type="InterPro" id="IPR035980">
    <property type="entry name" value="Ribosomal_bS6_sf"/>
</dbReference>
<dbReference type="InterPro" id="IPR000529">
    <property type="entry name" value="Ribosomal_bS6"/>
</dbReference>
<dbReference type="InterPro" id="IPR020814">
    <property type="entry name" value="Ribosomal_S6_plastid/chlpt"/>
</dbReference>
<dbReference type="GO" id="GO:0006412">
    <property type="term" value="P:translation"/>
    <property type="evidence" value="ECO:0007669"/>
    <property type="project" value="UniProtKB-UniRule"/>
</dbReference>
<keyword evidence="3" id="KW-0687">Ribonucleoprotein</keyword>
<evidence type="ECO:0000256" key="1">
    <source>
        <dbReference type="ARBA" id="ARBA00009512"/>
    </source>
</evidence>
<keyword evidence="3 4" id="KW-0689">Ribosomal protein</keyword>
<protein>
    <recommendedName>
        <fullName evidence="2 3">Small ribosomal subunit protein bS6</fullName>
    </recommendedName>
</protein>
<proteinExistence type="inferred from homology"/>
<organism evidence="4 5">
    <name type="scientific">candidate division WWE3 bacterium RIFCSPLOWO2_01_FULL_37_15</name>
    <dbReference type="NCBI Taxonomy" id="1802622"/>
    <lineage>
        <taxon>Bacteria</taxon>
        <taxon>Katanobacteria</taxon>
    </lineage>
</organism>
<sequence length="103" mass="11653">MTSSSIECNMKKYEIMTISKSKLGEDGSRNLSNSVKDLISSFRGTVLDNNFMGKRKLAYNLKGENEAFYDVINFELEPGELGGFKTKLNLVNDLLRYLITTKD</sequence>
<reference evidence="4 5" key="1">
    <citation type="journal article" date="2016" name="Nat. Commun.">
        <title>Thousands of microbial genomes shed light on interconnected biogeochemical processes in an aquifer system.</title>
        <authorList>
            <person name="Anantharaman K."/>
            <person name="Brown C.T."/>
            <person name="Hug L.A."/>
            <person name="Sharon I."/>
            <person name="Castelle C.J."/>
            <person name="Probst A.J."/>
            <person name="Thomas B.C."/>
            <person name="Singh A."/>
            <person name="Wilkins M.J."/>
            <person name="Karaoz U."/>
            <person name="Brodie E.L."/>
            <person name="Williams K.H."/>
            <person name="Hubbard S.S."/>
            <person name="Banfield J.F."/>
        </authorList>
    </citation>
    <scope>NUCLEOTIDE SEQUENCE [LARGE SCALE GENOMIC DNA]</scope>
</reference>
<dbReference type="Gene3D" id="3.30.70.60">
    <property type="match status" value="1"/>
</dbReference>
<comment type="function">
    <text evidence="3">Binds together with bS18 to 16S ribosomal RNA.</text>
</comment>
<evidence type="ECO:0000313" key="5">
    <source>
        <dbReference type="Proteomes" id="UP000177458"/>
    </source>
</evidence>
<dbReference type="AlphaFoldDB" id="A0A1F4UVK5"/>
<evidence type="ECO:0000256" key="3">
    <source>
        <dbReference type="HAMAP-Rule" id="MF_00360"/>
    </source>
</evidence>
<dbReference type="EMBL" id="MEVF01000029">
    <property type="protein sequence ID" value="OGC48981.1"/>
    <property type="molecule type" value="Genomic_DNA"/>
</dbReference>
<evidence type="ECO:0000256" key="2">
    <source>
        <dbReference type="ARBA" id="ARBA00035294"/>
    </source>
</evidence>
<dbReference type="GO" id="GO:0019843">
    <property type="term" value="F:rRNA binding"/>
    <property type="evidence" value="ECO:0007669"/>
    <property type="project" value="UniProtKB-UniRule"/>
</dbReference>
<dbReference type="GO" id="GO:0005840">
    <property type="term" value="C:ribosome"/>
    <property type="evidence" value="ECO:0007669"/>
    <property type="project" value="UniProtKB-KW"/>
</dbReference>
<comment type="caution">
    <text evidence="4">The sequence shown here is derived from an EMBL/GenBank/DDBJ whole genome shotgun (WGS) entry which is preliminary data.</text>
</comment>
<keyword evidence="3" id="KW-0694">RNA-binding</keyword>
<dbReference type="HAMAP" id="MF_00360">
    <property type="entry name" value="Ribosomal_bS6"/>
    <property type="match status" value="1"/>
</dbReference>
<gene>
    <name evidence="3" type="primary">rpsF</name>
    <name evidence="4" type="ORF">A3A69_01790</name>
</gene>
<dbReference type="Pfam" id="PF01250">
    <property type="entry name" value="Ribosomal_S6"/>
    <property type="match status" value="1"/>
</dbReference>
<evidence type="ECO:0000313" key="4">
    <source>
        <dbReference type="EMBL" id="OGC48981.1"/>
    </source>
</evidence>
<dbReference type="SUPFAM" id="SSF54995">
    <property type="entry name" value="Ribosomal protein S6"/>
    <property type="match status" value="1"/>
</dbReference>
<dbReference type="Proteomes" id="UP000177458">
    <property type="component" value="Unassembled WGS sequence"/>
</dbReference>
<name>A0A1F4UVK5_UNCKA</name>
<keyword evidence="3" id="KW-0699">rRNA-binding</keyword>
<dbReference type="CDD" id="cd00473">
    <property type="entry name" value="bS6"/>
    <property type="match status" value="1"/>
</dbReference>
<dbReference type="InterPro" id="IPR014717">
    <property type="entry name" value="Transl_elong_EF1B/ribsomal_bS6"/>
</dbReference>
<accession>A0A1F4UVK5</accession>
<comment type="similarity">
    <text evidence="1 3">Belongs to the bacterial ribosomal protein bS6 family.</text>
</comment>
<dbReference type="GO" id="GO:1990904">
    <property type="term" value="C:ribonucleoprotein complex"/>
    <property type="evidence" value="ECO:0007669"/>
    <property type="project" value="UniProtKB-KW"/>
</dbReference>